<reference evidence="3" key="2">
    <citation type="submission" date="2015-01" db="EMBL/GenBank/DDBJ databases">
        <title>Evolutionary Origins and Diversification of the Mycorrhizal Mutualists.</title>
        <authorList>
            <consortium name="DOE Joint Genome Institute"/>
            <consortium name="Mycorrhizal Genomics Consortium"/>
            <person name="Kohler A."/>
            <person name="Kuo A."/>
            <person name="Nagy L.G."/>
            <person name="Floudas D."/>
            <person name="Copeland A."/>
            <person name="Barry K.W."/>
            <person name="Cichocki N."/>
            <person name="Veneault-Fourrey C."/>
            <person name="LaButti K."/>
            <person name="Lindquist E.A."/>
            <person name="Lipzen A."/>
            <person name="Lundell T."/>
            <person name="Morin E."/>
            <person name="Murat C."/>
            <person name="Riley R."/>
            <person name="Ohm R."/>
            <person name="Sun H."/>
            <person name="Tunlid A."/>
            <person name="Henrissat B."/>
            <person name="Grigoriev I.V."/>
            <person name="Hibbett D.S."/>
            <person name="Martin F."/>
        </authorList>
    </citation>
    <scope>NUCLEOTIDE SEQUENCE [LARGE SCALE GENOMIC DNA]</scope>
    <source>
        <strain evidence="3">ATCC 200175</strain>
    </source>
</reference>
<dbReference type="InterPro" id="IPR036175">
    <property type="entry name" value="Sec23/24_helical_dom_sf"/>
</dbReference>
<protein>
    <submittedName>
        <fullName evidence="2">Uncharacterized protein</fullName>
    </submittedName>
</protein>
<dbReference type="GO" id="GO:0006888">
    <property type="term" value="P:endoplasmic reticulum to Golgi vesicle-mediated transport"/>
    <property type="evidence" value="ECO:0007669"/>
    <property type="project" value="InterPro"/>
</dbReference>
<feature type="region of interest" description="Disordered" evidence="1">
    <location>
        <begin position="239"/>
        <end position="271"/>
    </location>
</feature>
<dbReference type="AlphaFoldDB" id="A0A0C9SWH4"/>
<proteinExistence type="predicted"/>
<dbReference type="InterPro" id="IPR039261">
    <property type="entry name" value="FNR_nucleotide-bd"/>
</dbReference>
<feature type="compositionally biased region" description="Polar residues" evidence="1">
    <location>
        <begin position="168"/>
        <end position="197"/>
    </location>
</feature>
<evidence type="ECO:0000313" key="2">
    <source>
        <dbReference type="EMBL" id="KIJ07135.1"/>
    </source>
</evidence>
<dbReference type="GO" id="GO:0030127">
    <property type="term" value="C:COPII vesicle coat"/>
    <property type="evidence" value="ECO:0007669"/>
    <property type="project" value="InterPro"/>
</dbReference>
<accession>A0A0C9SWH4</accession>
<dbReference type="HOGENOM" id="CLU_930973_0_0_1"/>
<dbReference type="Gene3D" id="1.20.120.730">
    <property type="entry name" value="Sec23/Sec24 helical domain"/>
    <property type="match status" value="1"/>
</dbReference>
<evidence type="ECO:0000313" key="3">
    <source>
        <dbReference type="Proteomes" id="UP000053647"/>
    </source>
</evidence>
<feature type="region of interest" description="Disordered" evidence="1">
    <location>
        <begin position="165"/>
        <end position="202"/>
    </location>
</feature>
<dbReference type="GO" id="GO:0006886">
    <property type="term" value="P:intracellular protein transport"/>
    <property type="evidence" value="ECO:0007669"/>
    <property type="project" value="InterPro"/>
</dbReference>
<reference evidence="2 3" key="1">
    <citation type="submission" date="2014-06" db="EMBL/GenBank/DDBJ databases">
        <authorList>
            <consortium name="DOE Joint Genome Institute"/>
            <person name="Kuo A."/>
            <person name="Kohler A."/>
            <person name="Nagy L.G."/>
            <person name="Floudas D."/>
            <person name="Copeland A."/>
            <person name="Barry K.W."/>
            <person name="Cichocki N."/>
            <person name="Veneault-Fourrey C."/>
            <person name="LaButti K."/>
            <person name="Lindquist E.A."/>
            <person name="Lipzen A."/>
            <person name="Lundell T."/>
            <person name="Morin E."/>
            <person name="Murat C."/>
            <person name="Sun H."/>
            <person name="Tunlid A."/>
            <person name="Henrissat B."/>
            <person name="Grigoriev I.V."/>
            <person name="Hibbett D.S."/>
            <person name="Martin F."/>
            <person name="Nordberg H.P."/>
            <person name="Cantor M.N."/>
            <person name="Hua S.X."/>
        </authorList>
    </citation>
    <scope>NUCLEOTIDE SEQUENCE [LARGE SCALE GENOMIC DNA]</scope>
    <source>
        <strain evidence="2 3">ATCC 200175</strain>
    </source>
</reference>
<dbReference type="EMBL" id="KN820006">
    <property type="protein sequence ID" value="KIJ07135.1"/>
    <property type="molecule type" value="Genomic_DNA"/>
</dbReference>
<dbReference type="Gene3D" id="3.40.50.80">
    <property type="entry name" value="Nucleotide-binding domain of ferredoxin-NADP reductase (FNR) module"/>
    <property type="match status" value="1"/>
</dbReference>
<keyword evidence="3" id="KW-1185">Reference proteome</keyword>
<feature type="compositionally biased region" description="Polar residues" evidence="1">
    <location>
        <begin position="256"/>
        <end position="271"/>
    </location>
</feature>
<evidence type="ECO:0000256" key="1">
    <source>
        <dbReference type="SAM" id="MobiDB-lite"/>
    </source>
</evidence>
<dbReference type="Proteomes" id="UP000053647">
    <property type="component" value="Unassembled WGS sequence"/>
</dbReference>
<dbReference type="OrthoDB" id="10006946at2759"/>
<dbReference type="SUPFAM" id="SSF81811">
    <property type="entry name" value="Helical domain of Sec23/24"/>
    <property type="match status" value="1"/>
</dbReference>
<gene>
    <name evidence="2" type="ORF">PAXINDRAFT_103084</name>
</gene>
<name>A0A0C9SWH4_PAXIN</name>
<sequence length="299" mass="33952">MSRFTSHPFTCASATDEGHMMLFLIRAKNGWMLDLWNLTTQTIAERSPGDVPTTFGAPSMRDGGIDGCDHYWWVRRELRVVVVAVYVFVFGGEGWGTSRGWGRKAADMKRVRFVWLVREYSHVQWCASIIRRCISMVPTSALQVDIYITNLKLILVKSPARANHARSRSNTTDSVESQDTYSSDIDLSYDSGGNTDNEPPVKDMNALQWLDRMLIRLCQKFADYRKEDPANFRLTHPTPTQACQTDDPPQHIHTGTDASPTSTYAVHRSQTQPPTLVAHSLYFLSPYTPKKRPSWEMTS</sequence>
<organism evidence="2 3">
    <name type="scientific">Paxillus involutus ATCC 200175</name>
    <dbReference type="NCBI Taxonomy" id="664439"/>
    <lineage>
        <taxon>Eukaryota</taxon>
        <taxon>Fungi</taxon>
        <taxon>Dikarya</taxon>
        <taxon>Basidiomycota</taxon>
        <taxon>Agaricomycotina</taxon>
        <taxon>Agaricomycetes</taxon>
        <taxon>Agaricomycetidae</taxon>
        <taxon>Boletales</taxon>
        <taxon>Paxilineae</taxon>
        <taxon>Paxillaceae</taxon>
        <taxon>Paxillus</taxon>
    </lineage>
</organism>